<accession>A0A3E0U5K8</accession>
<reference evidence="16" key="1">
    <citation type="submission" date="2018-08" db="EMBL/GenBank/DDBJ databases">
        <title>Thalassotalea euphylliae genome.</title>
        <authorList>
            <person name="Summers S."/>
            <person name="Rice S.A."/>
            <person name="Freckelton M.L."/>
            <person name="Nedved B.T."/>
            <person name="Hadfield M.G."/>
        </authorList>
    </citation>
    <scope>NUCLEOTIDE SEQUENCE [LARGE SCALE GENOMIC DNA]</scope>
    <source>
        <strain evidence="16">H3</strain>
    </source>
</reference>
<keyword evidence="11 13" id="KW-0443">Lipid metabolism</keyword>
<evidence type="ECO:0000256" key="9">
    <source>
        <dbReference type="ARBA" id="ARBA00022777"/>
    </source>
</evidence>
<dbReference type="HAMAP" id="MF_00409">
    <property type="entry name" value="LpxK"/>
    <property type="match status" value="1"/>
</dbReference>
<dbReference type="Proteomes" id="UP000256899">
    <property type="component" value="Unassembled WGS sequence"/>
</dbReference>
<sequence length="348" mass="38280">MRLIEKVWFYRHPVKWALVPLLLPLSALFWLITSLRRVFYRLGIKSSTKPALPVMVIGNIGIGGNGKTPLTLYLIEQCQLLGINVGIVSRGYGGKAPHYPYLVDEHSTAAEAGDEPQMIFDRTSVPIAVGSDRIASIALLAEQGCQLVLADDGLQHYKMQRNAEVIVVDGKRQFGNGLLLPAGPLREGKWRLDAVDFIIVNGKSDANASQQRAFGSSRPKTPVLEMALAPSQFINLATGQALGVDEFIQIHSKVNAIAAIGDPARFFTTLKQCKLTLNKVQGFADHHAFSAQELNALSTSLPLVMTEKDAVKCQAFAQDNWWYLAVNASFEPTSAEFLQLQLKRLLEK</sequence>
<dbReference type="InterPro" id="IPR003758">
    <property type="entry name" value="LpxK"/>
</dbReference>
<comment type="caution">
    <text evidence="15">The sequence shown here is derived from an EMBL/GenBank/DDBJ whole genome shotgun (WGS) entry which is preliminary data.</text>
</comment>
<dbReference type="NCBIfam" id="TIGR00682">
    <property type="entry name" value="lpxK"/>
    <property type="match status" value="1"/>
</dbReference>
<dbReference type="EC" id="2.7.1.130" evidence="3 13"/>
<comment type="similarity">
    <text evidence="13">Belongs to the LpxK family.</text>
</comment>
<dbReference type="UniPathway" id="UPA00359">
    <property type="reaction ID" value="UER00482"/>
</dbReference>
<keyword evidence="14" id="KW-1133">Transmembrane helix</keyword>
<organism evidence="15 16">
    <name type="scientific">Thalassotalea euphylliae</name>
    <dbReference type="NCBI Taxonomy" id="1655234"/>
    <lineage>
        <taxon>Bacteria</taxon>
        <taxon>Pseudomonadati</taxon>
        <taxon>Pseudomonadota</taxon>
        <taxon>Gammaproteobacteria</taxon>
        <taxon>Alteromonadales</taxon>
        <taxon>Colwelliaceae</taxon>
        <taxon>Thalassotalea</taxon>
    </lineage>
</organism>
<keyword evidence="14" id="KW-0812">Transmembrane</keyword>
<keyword evidence="6 13" id="KW-0441">Lipid A biosynthesis</keyword>
<evidence type="ECO:0000256" key="5">
    <source>
        <dbReference type="ARBA" id="ARBA00022516"/>
    </source>
</evidence>
<evidence type="ECO:0000256" key="12">
    <source>
        <dbReference type="ARBA" id="ARBA00029757"/>
    </source>
</evidence>
<evidence type="ECO:0000256" key="1">
    <source>
        <dbReference type="ARBA" id="ARBA00002274"/>
    </source>
</evidence>
<dbReference type="InterPro" id="IPR027417">
    <property type="entry name" value="P-loop_NTPase"/>
</dbReference>
<dbReference type="PANTHER" id="PTHR42724">
    <property type="entry name" value="TETRAACYLDISACCHARIDE 4'-KINASE"/>
    <property type="match status" value="1"/>
</dbReference>
<evidence type="ECO:0000256" key="4">
    <source>
        <dbReference type="ARBA" id="ARBA00016436"/>
    </source>
</evidence>
<keyword evidence="7 13" id="KW-0808">Transferase</keyword>
<evidence type="ECO:0000256" key="14">
    <source>
        <dbReference type="SAM" id="Phobius"/>
    </source>
</evidence>
<name>A0A3E0U5K8_9GAMM</name>
<feature type="transmembrane region" description="Helical" evidence="14">
    <location>
        <begin position="16"/>
        <end position="35"/>
    </location>
</feature>
<comment type="pathway">
    <text evidence="2 13">Glycolipid biosynthesis; lipid IV(A) biosynthesis; lipid IV(A) from (3R)-3-hydroxytetradecanoyl-[acyl-carrier-protein] and UDP-N-acetyl-alpha-D-glucosamine: step 6/6.</text>
</comment>
<keyword evidence="5 13" id="KW-0444">Lipid biosynthesis</keyword>
<comment type="catalytic activity">
    <reaction evidence="13">
        <text>a lipid A disaccharide + ATP = a lipid IVA + ADP + H(+)</text>
        <dbReference type="Rhea" id="RHEA:67840"/>
        <dbReference type="ChEBI" id="CHEBI:15378"/>
        <dbReference type="ChEBI" id="CHEBI:30616"/>
        <dbReference type="ChEBI" id="CHEBI:176343"/>
        <dbReference type="ChEBI" id="CHEBI:176425"/>
        <dbReference type="ChEBI" id="CHEBI:456216"/>
        <dbReference type="EC" id="2.7.1.130"/>
    </reaction>
</comment>
<gene>
    <name evidence="13" type="primary">lpxK</name>
    <name evidence="15" type="ORF">DXX94_16860</name>
</gene>
<dbReference type="PANTHER" id="PTHR42724:SF1">
    <property type="entry name" value="TETRAACYLDISACCHARIDE 4'-KINASE, MITOCHONDRIAL-RELATED"/>
    <property type="match status" value="1"/>
</dbReference>
<dbReference type="GO" id="GO:0005524">
    <property type="term" value="F:ATP binding"/>
    <property type="evidence" value="ECO:0007669"/>
    <property type="project" value="UniProtKB-UniRule"/>
</dbReference>
<evidence type="ECO:0000256" key="11">
    <source>
        <dbReference type="ARBA" id="ARBA00023098"/>
    </source>
</evidence>
<evidence type="ECO:0000256" key="2">
    <source>
        <dbReference type="ARBA" id="ARBA00004870"/>
    </source>
</evidence>
<evidence type="ECO:0000313" key="15">
    <source>
        <dbReference type="EMBL" id="REL32248.1"/>
    </source>
</evidence>
<dbReference type="Pfam" id="PF02606">
    <property type="entry name" value="LpxK"/>
    <property type="match status" value="1"/>
</dbReference>
<evidence type="ECO:0000256" key="13">
    <source>
        <dbReference type="HAMAP-Rule" id="MF_00409"/>
    </source>
</evidence>
<feature type="binding site" evidence="13">
    <location>
        <begin position="61"/>
        <end position="68"/>
    </location>
    <ligand>
        <name>ATP</name>
        <dbReference type="ChEBI" id="CHEBI:30616"/>
    </ligand>
</feature>
<dbReference type="AlphaFoldDB" id="A0A3E0U5K8"/>
<protein>
    <recommendedName>
        <fullName evidence="4 13">Tetraacyldisaccharide 4'-kinase</fullName>
        <ecNumber evidence="3 13">2.7.1.130</ecNumber>
    </recommendedName>
    <alternativeName>
        <fullName evidence="12 13">Lipid A 4'-kinase</fullName>
    </alternativeName>
</protein>
<dbReference type="RefSeq" id="WP_116017675.1">
    <property type="nucleotide sequence ID" value="NZ_QUOT01000001.1"/>
</dbReference>
<evidence type="ECO:0000256" key="3">
    <source>
        <dbReference type="ARBA" id="ARBA00012071"/>
    </source>
</evidence>
<dbReference type="EMBL" id="QUOT01000001">
    <property type="protein sequence ID" value="REL32248.1"/>
    <property type="molecule type" value="Genomic_DNA"/>
</dbReference>
<keyword evidence="9 13" id="KW-0418">Kinase</keyword>
<keyword evidence="8 13" id="KW-0547">Nucleotide-binding</keyword>
<evidence type="ECO:0000256" key="8">
    <source>
        <dbReference type="ARBA" id="ARBA00022741"/>
    </source>
</evidence>
<evidence type="ECO:0000313" key="16">
    <source>
        <dbReference type="Proteomes" id="UP000256899"/>
    </source>
</evidence>
<keyword evidence="14" id="KW-0472">Membrane</keyword>
<dbReference type="SUPFAM" id="SSF52540">
    <property type="entry name" value="P-loop containing nucleoside triphosphate hydrolases"/>
    <property type="match status" value="1"/>
</dbReference>
<dbReference type="GO" id="GO:0009244">
    <property type="term" value="P:lipopolysaccharide core region biosynthetic process"/>
    <property type="evidence" value="ECO:0007669"/>
    <property type="project" value="TreeGrafter"/>
</dbReference>
<dbReference type="GO" id="GO:0009245">
    <property type="term" value="P:lipid A biosynthetic process"/>
    <property type="evidence" value="ECO:0007669"/>
    <property type="project" value="UniProtKB-UniRule"/>
</dbReference>
<comment type="function">
    <text evidence="1 13">Transfers the gamma-phosphate of ATP to the 4'-position of a tetraacyldisaccharide 1-phosphate intermediate (termed DS-1-P) to form tetraacyldisaccharide 1,4'-bis-phosphate (lipid IVA).</text>
</comment>
<dbReference type="GO" id="GO:0009029">
    <property type="term" value="F:lipid-A 4'-kinase activity"/>
    <property type="evidence" value="ECO:0007669"/>
    <property type="project" value="UniProtKB-UniRule"/>
</dbReference>
<keyword evidence="10 13" id="KW-0067">ATP-binding</keyword>
<evidence type="ECO:0000256" key="10">
    <source>
        <dbReference type="ARBA" id="ARBA00022840"/>
    </source>
</evidence>
<evidence type="ECO:0000256" key="7">
    <source>
        <dbReference type="ARBA" id="ARBA00022679"/>
    </source>
</evidence>
<keyword evidence="16" id="KW-1185">Reference proteome</keyword>
<dbReference type="GO" id="GO:0005886">
    <property type="term" value="C:plasma membrane"/>
    <property type="evidence" value="ECO:0007669"/>
    <property type="project" value="TreeGrafter"/>
</dbReference>
<evidence type="ECO:0000256" key="6">
    <source>
        <dbReference type="ARBA" id="ARBA00022556"/>
    </source>
</evidence>
<proteinExistence type="inferred from homology"/>